<name>A0A7K7QIL9_POEAT</name>
<evidence type="ECO:0000259" key="3">
    <source>
        <dbReference type="Pfam" id="PF16043"/>
    </source>
</evidence>
<dbReference type="Proteomes" id="UP000540071">
    <property type="component" value="Unassembled WGS sequence"/>
</dbReference>
<proteinExistence type="predicted"/>
<feature type="region of interest" description="Disordered" evidence="2">
    <location>
        <begin position="104"/>
        <end position="152"/>
    </location>
</feature>
<keyword evidence="1" id="KW-0175">Coiled coil</keyword>
<accession>A0A7K7QIL9</accession>
<feature type="non-terminal residue" evidence="4">
    <location>
        <position position="169"/>
    </location>
</feature>
<protein>
    <submittedName>
        <fullName evidence="4">QRIC2 protein</fullName>
    </submittedName>
</protein>
<evidence type="ECO:0000256" key="2">
    <source>
        <dbReference type="SAM" id="MobiDB-lite"/>
    </source>
</evidence>
<feature type="compositionally biased region" description="Basic residues" evidence="2">
    <location>
        <begin position="129"/>
        <end position="143"/>
    </location>
</feature>
<feature type="coiled-coil region" evidence="1">
    <location>
        <begin position="1"/>
        <end position="28"/>
    </location>
</feature>
<reference evidence="4 5" key="1">
    <citation type="submission" date="2019-09" db="EMBL/GenBank/DDBJ databases">
        <title>Bird 10,000 Genomes (B10K) Project - Family phase.</title>
        <authorList>
            <person name="Zhang G."/>
        </authorList>
    </citation>
    <scope>NUCLEOTIDE SEQUENCE [LARGE SCALE GENOMIC DNA]</scope>
    <source>
        <strain evidence="4">OUT-0023</strain>
        <tissue evidence="4">Blood</tissue>
    </source>
</reference>
<dbReference type="Pfam" id="PF16043">
    <property type="entry name" value="DUF4795"/>
    <property type="match status" value="1"/>
</dbReference>
<feature type="domain" description="DUF4795" evidence="3">
    <location>
        <begin position="2"/>
        <end position="117"/>
    </location>
</feature>
<evidence type="ECO:0000313" key="5">
    <source>
        <dbReference type="Proteomes" id="UP000540071"/>
    </source>
</evidence>
<sequence length="169" mass="19363">MEHLEERMRELLRRVLSQEQRWQEAQQQFSDALDSKLDRLELGPFQKQLEENWARIIKDLKDELSVEIDDAAGIKQQLLVPYKCLSCDRQLNVQVPGPHIDTLPLCPSMPSSHTVRPSTITAEEQAQQHGHRKLVSSKFHKSQSCRGHDTSSAPVRDVLHLSKKVGIVK</sequence>
<dbReference type="EMBL" id="VZSS01000023">
    <property type="protein sequence ID" value="NWZ79796.1"/>
    <property type="molecule type" value="Genomic_DNA"/>
</dbReference>
<keyword evidence="5" id="KW-1185">Reference proteome</keyword>
<dbReference type="InterPro" id="IPR032013">
    <property type="entry name" value="DUF4795"/>
</dbReference>
<dbReference type="PANTHER" id="PTHR47080:SF1">
    <property type="entry name" value="CHROMOSOME 16 OPEN READING FRAME 96"/>
    <property type="match status" value="1"/>
</dbReference>
<dbReference type="AlphaFoldDB" id="A0A7K7QIL9"/>
<organism evidence="4 5">
    <name type="scientific">Poecile atricapillus</name>
    <name type="common">Black-capped chickadee</name>
    <name type="synonym">Parus atricapillus</name>
    <dbReference type="NCBI Taxonomy" id="48891"/>
    <lineage>
        <taxon>Eukaryota</taxon>
        <taxon>Metazoa</taxon>
        <taxon>Chordata</taxon>
        <taxon>Craniata</taxon>
        <taxon>Vertebrata</taxon>
        <taxon>Euteleostomi</taxon>
        <taxon>Archelosauria</taxon>
        <taxon>Archosauria</taxon>
        <taxon>Dinosauria</taxon>
        <taxon>Saurischia</taxon>
        <taxon>Theropoda</taxon>
        <taxon>Coelurosauria</taxon>
        <taxon>Aves</taxon>
        <taxon>Neognathae</taxon>
        <taxon>Neoaves</taxon>
        <taxon>Telluraves</taxon>
        <taxon>Australaves</taxon>
        <taxon>Passeriformes</taxon>
        <taxon>Paridae</taxon>
        <taxon>Poecile</taxon>
    </lineage>
</organism>
<evidence type="ECO:0000313" key="4">
    <source>
        <dbReference type="EMBL" id="NWZ79796.1"/>
    </source>
</evidence>
<dbReference type="PANTHER" id="PTHR47080">
    <property type="entry name" value="CHROMOSOME 16 OPEN READING FRAME 96"/>
    <property type="match status" value="1"/>
</dbReference>
<gene>
    <name evidence="4" type="primary">Qrich2_0</name>
    <name evidence="4" type="ORF">POEATR_R15297</name>
</gene>
<feature type="compositionally biased region" description="Polar residues" evidence="2">
    <location>
        <begin position="109"/>
        <end position="128"/>
    </location>
</feature>
<feature type="non-terminal residue" evidence="4">
    <location>
        <position position="1"/>
    </location>
</feature>
<comment type="caution">
    <text evidence="4">The sequence shown here is derived from an EMBL/GenBank/DDBJ whole genome shotgun (WGS) entry which is preliminary data.</text>
</comment>
<evidence type="ECO:0000256" key="1">
    <source>
        <dbReference type="SAM" id="Coils"/>
    </source>
</evidence>